<proteinExistence type="predicted"/>
<dbReference type="Pfam" id="PF13400">
    <property type="entry name" value="Tad"/>
    <property type="match status" value="1"/>
</dbReference>
<gene>
    <name evidence="2" type="ORF">VII00023_13887</name>
</gene>
<dbReference type="InterPro" id="IPR028087">
    <property type="entry name" value="Tad_N"/>
</dbReference>
<evidence type="ECO:0000313" key="2">
    <source>
        <dbReference type="EMBL" id="EGU48905.1"/>
    </source>
</evidence>
<keyword evidence="3" id="KW-1185">Reference proteome</keyword>
<name>F9RWZ1_9VIBR</name>
<evidence type="ECO:0000259" key="1">
    <source>
        <dbReference type="PROSITE" id="PS50234"/>
    </source>
</evidence>
<sequence length="422" mass="44832">MYSSLSKQSGHAAILFTLLVPALFGLFSLATDGAKMLQDKARLQDGLEAASLAVAARNDDNVDDGSGQGSAVNQAIANAYIGQYMTNMDEVDSLNIQKLNCEQIADCVAGLAVGDARFFEYRVTATTAHTGFFSGNLDSFDGSYDVSGQSNARKYQNSAVDVVFVSDFSGSMGNGWSGGSQDKYLDLVDVIESVTDELQKFNDLVNADDNTVSFVGFNNFVRLVNGDGAGGTCFVDQLVYSSGNIDYSDTVNAVFTEKTGCVTSGTYNAVIEDILPTSNFTPFNTKIATFSPNGYTSSAQGLIRGAQLANLGANPRRLIIILSDGNDVGSTNGVTHKTISSTLYGGTYQMCDEIRSHLDGLTADNGDPVSSRIAVIGFDYNVSGNAGLQNCAGVENVFKAENKNEILNKILELISEEIGHLK</sequence>
<dbReference type="PROSITE" id="PS50234">
    <property type="entry name" value="VWFA"/>
    <property type="match status" value="1"/>
</dbReference>
<dbReference type="RefSeq" id="WP_006710395.1">
    <property type="nucleotide sequence ID" value="NZ_AFWF01000007.1"/>
</dbReference>
<evidence type="ECO:0000313" key="3">
    <source>
        <dbReference type="Proteomes" id="UP000004605"/>
    </source>
</evidence>
<protein>
    <submittedName>
        <fullName evidence="2">Membrane associated secretion system protein</fullName>
    </submittedName>
</protein>
<organism evidence="2 3">
    <name type="scientific">Vibrio ichthyoenteri ATCC 700023</name>
    <dbReference type="NCBI Taxonomy" id="870968"/>
    <lineage>
        <taxon>Bacteria</taxon>
        <taxon>Pseudomonadati</taxon>
        <taxon>Pseudomonadota</taxon>
        <taxon>Gammaproteobacteria</taxon>
        <taxon>Vibrionales</taxon>
        <taxon>Vibrionaceae</taxon>
        <taxon>Vibrio</taxon>
    </lineage>
</organism>
<accession>F9RWZ1</accession>
<feature type="domain" description="VWFA" evidence="1">
    <location>
        <begin position="161"/>
        <end position="414"/>
    </location>
</feature>
<comment type="caution">
    <text evidence="2">The sequence shown here is derived from an EMBL/GenBank/DDBJ whole genome shotgun (WGS) entry which is preliminary data.</text>
</comment>
<dbReference type="SUPFAM" id="SSF53300">
    <property type="entry name" value="vWA-like"/>
    <property type="match status" value="1"/>
</dbReference>
<dbReference type="AlphaFoldDB" id="F9RWZ1"/>
<dbReference type="EMBL" id="AFWF01000007">
    <property type="protein sequence ID" value="EGU48905.1"/>
    <property type="molecule type" value="Genomic_DNA"/>
</dbReference>
<dbReference type="InterPro" id="IPR002035">
    <property type="entry name" value="VWF_A"/>
</dbReference>
<dbReference type="InterPro" id="IPR036465">
    <property type="entry name" value="vWFA_dom_sf"/>
</dbReference>
<dbReference type="OrthoDB" id="5670502at2"/>
<reference evidence="2 3" key="1">
    <citation type="journal article" date="2012" name="Int. J. Syst. Evol. Microbiol.">
        <title>Vibrio caribbeanicus sp. nov., isolated from the marine sponge Scleritoderma cyanea.</title>
        <authorList>
            <person name="Hoffmann M."/>
            <person name="Monday S.R."/>
            <person name="Allard M.W."/>
            <person name="Strain E.A."/>
            <person name="Whittaker P."/>
            <person name="Naum M."/>
            <person name="McCarthy P.J."/>
            <person name="Lopez J.V."/>
            <person name="Fischer M."/>
            <person name="Brown E.W."/>
        </authorList>
    </citation>
    <scope>NUCLEOTIDE SEQUENCE [LARGE SCALE GENOMIC DNA]</scope>
    <source>
        <strain evidence="2 3">ATCC 700023</strain>
    </source>
</reference>
<dbReference type="Proteomes" id="UP000004605">
    <property type="component" value="Unassembled WGS sequence"/>
</dbReference>
<dbReference type="Gene3D" id="3.40.50.410">
    <property type="entry name" value="von Willebrand factor, type A domain"/>
    <property type="match status" value="1"/>
</dbReference>